<reference evidence="2" key="1">
    <citation type="submission" date="2016-02" db="EMBL/GenBank/DDBJ databases">
        <authorList>
            <person name="Dunlap C."/>
        </authorList>
    </citation>
    <scope>NUCLEOTIDE SEQUENCE [LARGE SCALE GENOMIC DNA]</scope>
    <source>
        <strain evidence="2">NRRL B-41092</strain>
    </source>
</reference>
<sequence length="261" mass="30452">MSDEVKVLVQRLQDLDQGLRDEFNGYKDLKKIIVENDYVEMFSEISPMLKFAKNIFDFAQEIKFNMFLKGFNENDVPLDQQIQKLRKYIDNPTRAEFIANTINKILVANSSEACLIIGTILNSVVNENKDIEHEKLVVINALASFFNHDIQNYRKILDYINLKAEKINKNRNIIIKEPKVIYHSDVWGQGNKQKIQVESMYLTLDKCVSFQIVNREYETRTDSSIDIDFESIDVDTELDEFYVISSAGFTLYKYIKRLSEG</sequence>
<gene>
    <name evidence="1" type="ORF">AXI58_12865</name>
</gene>
<proteinExistence type="predicted"/>
<dbReference type="GO" id="GO:0000428">
    <property type="term" value="C:DNA-directed RNA polymerase complex"/>
    <property type="evidence" value="ECO:0007669"/>
    <property type="project" value="UniProtKB-KW"/>
</dbReference>
<dbReference type="STRING" id="1793963.AXI58_12865"/>
<organism evidence="1 2">
    <name type="scientific">Bacillus nakamurai</name>
    <dbReference type="NCBI Taxonomy" id="1793963"/>
    <lineage>
        <taxon>Bacteria</taxon>
        <taxon>Bacillati</taxon>
        <taxon>Bacillota</taxon>
        <taxon>Bacilli</taxon>
        <taxon>Bacillales</taxon>
        <taxon>Bacillaceae</taxon>
        <taxon>Bacillus</taxon>
    </lineage>
</organism>
<keyword evidence="2" id="KW-1185">Reference proteome</keyword>
<dbReference type="Proteomes" id="UP000075430">
    <property type="component" value="Unassembled WGS sequence"/>
</dbReference>
<comment type="caution">
    <text evidence="1">The sequence shown here is derived from an EMBL/GenBank/DDBJ whole genome shotgun (WGS) entry which is preliminary data.</text>
</comment>
<dbReference type="EMBL" id="LSBA01000006">
    <property type="protein sequence ID" value="KXZ21824.1"/>
    <property type="molecule type" value="Genomic_DNA"/>
</dbReference>
<evidence type="ECO:0000313" key="1">
    <source>
        <dbReference type="EMBL" id="KXZ21824.1"/>
    </source>
</evidence>
<dbReference type="RefSeq" id="WP_061521177.1">
    <property type="nucleotide sequence ID" value="NZ_JARLZY010000005.1"/>
</dbReference>
<name>A0A150F9F4_9BACI</name>
<accession>A0A150F9F4</accession>
<protein>
    <submittedName>
        <fullName evidence="1">DNA-directed RNA polymerase</fullName>
    </submittedName>
</protein>
<dbReference type="OrthoDB" id="2884346at2"/>
<dbReference type="AlphaFoldDB" id="A0A150F9F4"/>
<evidence type="ECO:0000313" key="2">
    <source>
        <dbReference type="Proteomes" id="UP000075430"/>
    </source>
</evidence>
<keyword evidence="1" id="KW-0240">DNA-directed RNA polymerase</keyword>
<keyword evidence="1" id="KW-0804">Transcription</keyword>